<dbReference type="Ensembl" id="ENSMSIT00000031102.1">
    <property type="protein sequence ID" value="ENSMSIP00000024644.1"/>
    <property type="gene ID" value="ENSMSIG00000020861.1"/>
</dbReference>
<accession>A0A8C6HR02</accession>
<organism evidence="1 2">
    <name type="scientific">Mus spicilegus</name>
    <name type="common">Mound-building mouse</name>
    <dbReference type="NCBI Taxonomy" id="10103"/>
    <lineage>
        <taxon>Eukaryota</taxon>
        <taxon>Metazoa</taxon>
        <taxon>Chordata</taxon>
        <taxon>Craniata</taxon>
        <taxon>Vertebrata</taxon>
        <taxon>Euteleostomi</taxon>
        <taxon>Mammalia</taxon>
        <taxon>Eutheria</taxon>
        <taxon>Euarchontoglires</taxon>
        <taxon>Glires</taxon>
        <taxon>Rodentia</taxon>
        <taxon>Myomorpha</taxon>
        <taxon>Muroidea</taxon>
        <taxon>Muridae</taxon>
        <taxon>Murinae</taxon>
        <taxon>Mus</taxon>
        <taxon>Mus</taxon>
    </lineage>
</organism>
<protein>
    <recommendedName>
        <fullName evidence="3">Reverse transcriptase domain-containing protein</fullName>
    </recommendedName>
</protein>
<reference evidence="1" key="2">
    <citation type="submission" date="2025-09" db="UniProtKB">
        <authorList>
            <consortium name="Ensembl"/>
        </authorList>
    </citation>
    <scope>IDENTIFICATION</scope>
</reference>
<reference evidence="1" key="1">
    <citation type="submission" date="2025-08" db="UniProtKB">
        <authorList>
            <consortium name="Ensembl"/>
        </authorList>
    </citation>
    <scope>IDENTIFICATION</scope>
</reference>
<dbReference type="GeneTree" id="ENSGT01150000286925"/>
<evidence type="ECO:0008006" key="3">
    <source>
        <dbReference type="Google" id="ProtNLM"/>
    </source>
</evidence>
<dbReference type="AlphaFoldDB" id="A0A8C6HR02"/>
<evidence type="ECO:0000313" key="2">
    <source>
        <dbReference type="Proteomes" id="UP000694415"/>
    </source>
</evidence>
<name>A0A8C6HR02_MUSSI</name>
<keyword evidence="2" id="KW-1185">Reference proteome</keyword>
<proteinExistence type="predicted"/>
<sequence>MIKVLERSGIQGPYLKIIKAIYSKPVANINLNGKKLEAIPLKSGTRQGCPPFPYLFNIVLEVLARSAVKNFNKMFLQRGKKETSVPVPVSPQSV</sequence>
<evidence type="ECO:0000313" key="1">
    <source>
        <dbReference type="Ensembl" id="ENSMSIP00000024644.1"/>
    </source>
</evidence>
<dbReference type="PANTHER" id="PTHR19446">
    <property type="entry name" value="REVERSE TRANSCRIPTASES"/>
    <property type="match status" value="1"/>
</dbReference>
<dbReference type="Proteomes" id="UP000694415">
    <property type="component" value="Unplaced"/>
</dbReference>